<evidence type="ECO:0000313" key="3">
    <source>
        <dbReference type="EMBL" id="OIV36396.1"/>
    </source>
</evidence>
<feature type="region of interest" description="Disordered" evidence="1">
    <location>
        <begin position="15"/>
        <end position="35"/>
    </location>
</feature>
<keyword evidence="2" id="KW-0472">Membrane</keyword>
<keyword evidence="4" id="KW-1185">Reference proteome</keyword>
<sequence length="198" mass="22023">MATADTAQAMFGSRTGAEAGRRGAPDPLDDAVRPPLHPSRWRRPYRIGGYRVGAATVLLALCPMLLLGSLLSYLAQSPVRAAVAAGIALVLVVLALRILRMGLYVSTRGVRRVRLLRTTKLRWHQVGELVVYQMPVRVLGTPRRRNGEAVALRRMSGGEPWEEIISSHNADFLSRTRKDDYRDAVAALFDWYRACTDR</sequence>
<keyword evidence="2" id="KW-0812">Transmembrane</keyword>
<dbReference type="STRING" id="1428644.BIV57_16485"/>
<evidence type="ECO:0000256" key="2">
    <source>
        <dbReference type="SAM" id="Phobius"/>
    </source>
</evidence>
<evidence type="ECO:0000256" key="1">
    <source>
        <dbReference type="SAM" id="MobiDB-lite"/>
    </source>
</evidence>
<evidence type="ECO:0000313" key="4">
    <source>
        <dbReference type="Proteomes" id="UP000243342"/>
    </source>
</evidence>
<accession>A0A1J7C497</accession>
<gene>
    <name evidence="3" type="ORF">BIV57_16485</name>
</gene>
<protein>
    <recommendedName>
        <fullName evidence="5">PH domain-containing protein</fullName>
    </recommendedName>
</protein>
<evidence type="ECO:0008006" key="5">
    <source>
        <dbReference type="Google" id="ProtNLM"/>
    </source>
</evidence>
<organism evidence="3 4">
    <name type="scientific">Mangrovactinospora gilvigrisea</name>
    <dbReference type="NCBI Taxonomy" id="1428644"/>
    <lineage>
        <taxon>Bacteria</taxon>
        <taxon>Bacillati</taxon>
        <taxon>Actinomycetota</taxon>
        <taxon>Actinomycetes</taxon>
        <taxon>Kitasatosporales</taxon>
        <taxon>Streptomycetaceae</taxon>
        <taxon>Mangrovactinospora</taxon>
    </lineage>
</organism>
<proteinExistence type="predicted"/>
<keyword evidence="2" id="KW-1133">Transmembrane helix</keyword>
<dbReference type="OrthoDB" id="4330234at2"/>
<dbReference type="AlphaFoldDB" id="A0A1J7C497"/>
<feature type="transmembrane region" description="Helical" evidence="2">
    <location>
        <begin position="52"/>
        <end position="75"/>
    </location>
</feature>
<feature type="transmembrane region" description="Helical" evidence="2">
    <location>
        <begin position="81"/>
        <end position="99"/>
    </location>
</feature>
<dbReference type="Proteomes" id="UP000243342">
    <property type="component" value="Unassembled WGS sequence"/>
</dbReference>
<comment type="caution">
    <text evidence="3">The sequence shown here is derived from an EMBL/GenBank/DDBJ whole genome shotgun (WGS) entry which is preliminary data.</text>
</comment>
<dbReference type="RefSeq" id="WP_071657643.1">
    <property type="nucleotide sequence ID" value="NZ_MLCF01000096.1"/>
</dbReference>
<reference evidence="3 4" key="1">
    <citation type="submission" date="2016-10" db="EMBL/GenBank/DDBJ databases">
        <title>Genome sequence of Streptomyces gilvigriseus MUSC 26.</title>
        <authorList>
            <person name="Lee L.-H."/>
            <person name="Ser H.-L."/>
        </authorList>
    </citation>
    <scope>NUCLEOTIDE SEQUENCE [LARGE SCALE GENOMIC DNA]</scope>
    <source>
        <strain evidence="3 4">MUSC 26</strain>
    </source>
</reference>
<dbReference type="EMBL" id="MLCF01000096">
    <property type="protein sequence ID" value="OIV36396.1"/>
    <property type="molecule type" value="Genomic_DNA"/>
</dbReference>
<name>A0A1J7C497_9ACTN</name>